<dbReference type="PANTHER" id="PTHR31827:SF1">
    <property type="entry name" value="EMB|CAB89363.1"/>
    <property type="match status" value="1"/>
</dbReference>
<comment type="similarity">
    <text evidence="2">Belongs to the YIP1 family.</text>
</comment>
<comment type="subcellular location">
    <subcellularLocation>
        <location evidence="1">Membrane</location>
        <topology evidence="1">Multi-pass membrane protein</topology>
    </subcellularLocation>
</comment>
<proteinExistence type="inferred from homology"/>
<evidence type="ECO:0000256" key="3">
    <source>
        <dbReference type="ARBA" id="ARBA00022692"/>
    </source>
</evidence>
<dbReference type="Proteomes" id="UP001162029">
    <property type="component" value="Unassembled WGS sequence"/>
</dbReference>
<comment type="caution">
    <text evidence="10">The sequence shown here is derived from an EMBL/GenBank/DDBJ whole genome shotgun (WGS) entry which is preliminary data.</text>
</comment>
<sequence length="624" mass="68170">MPSLDYLLCGNTIERKSRSSLDSVYCSNQHNALPTDPGTKSNSRRCNAPEFVVSRGLCVAHGGGKRCQAPTCAKSAQSGGFCWVHGGGKKCGYHGCPKRAQSGGACIAHGGGKRCRIGGCNKVVQYDGLCVGHGGYRRCVYTYCDGRAMANDYCQQHGGSSVCRLGRCYKRAVRGGMCTEHKAEASVQAVTAGRLSTPSQTFDNNQDRQVDRSANQYPTTTEWQSRTNSTDLTSNLCSELCIPASSITSMCEKVLSHSSPLAQSAHEDEKDTNQGEDSPLAPGFSALLNADGNFASFIRTRYPHQKQNVYPLLPSIQSLQIHRAGVSPPENSLSSPTAPDLRIVVNQENASLKWESNTGVKLQERADSYTNSDEPTARKLFVHSYYYRINNGPWFTTSADEFPPMTHAQEQRPLATNSFHSLAPGLSNGLSGTVSSAAGFDDDVDEANEFANEPPLLEELGIHFEHIWAKTVSVLLPTKQINEHILDDADLAGPLVFCFLFGMCLLLAAKVHFGYIYGFGVLSCLFMYLLMNLLSPERMIDIYRVCSVLGYCLLPIIGLAAINIVVSVKDLGIAGFLLASVCTLWSTHTASRFFEKALYMTEQKYLVMYPTMLVYACFVLIAVF</sequence>
<evidence type="ECO:0000256" key="5">
    <source>
        <dbReference type="ARBA" id="ARBA00023136"/>
    </source>
</evidence>
<keyword evidence="11" id="KW-1185">Reference proteome</keyword>
<dbReference type="InterPro" id="IPR056866">
    <property type="entry name" value="Znf_WRKY19"/>
</dbReference>
<feature type="transmembrane region" description="Helical" evidence="7">
    <location>
        <begin position="515"/>
        <end position="534"/>
    </location>
</feature>
<dbReference type="InterPro" id="IPR006977">
    <property type="entry name" value="Yip1_dom"/>
</dbReference>
<evidence type="ECO:0000256" key="1">
    <source>
        <dbReference type="ARBA" id="ARBA00004141"/>
    </source>
</evidence>
<evidence type="ECO:0000256" key="4">
    <source>
        <dbReference type="ARBA" id="ARBA00022989"/>
    </source>
</evidence>
<evidence type="ECO:0000256" key="6">
    <source>
        <dbReference type="SAM" id="MobiDB-lite"/>
    </source>
</evidence>
<dbReference type="AlphaFoldDB" id="A0AAV0VIJ2"/>
<evidence type="ECO:0000313" key="10">
    <source>
        <dbReference type="EMBL" id="CAI5747529.1"/>
    </source>
</evidence>
<dbReference type="Pfam" id="PF24906">
    <property type="entry name" value="Zf_WRKY19"/>
    <property type="match status" value="1"/>
</dbReference>
<organism evidence="10 11">
    <name type="scientific">Peronospora destructor</name>
    <dbReference type="NCBI Taxonomy" id="86335"/>
    <lineage>
        <taxon>Eukaryota</taxon>
        <taxon>Sar</taxon>
        <taxon>Stramenopiles</taxon>
        <taxon>Oomycota</taxon>
        <taxon>Peronosporomycetes</taxon>
        <taxon>Peronosporales</taxon>
        <taxon>Peronosporaceae</taxon>
        <taxon>Peronospora</taxon>
    </lineage>
</organism>
<keyword evidence="4 7" id="KW-1133">Transmembrane helix</keyword>
<name>A0AAV0VIJ2_9STRA</name>
<evidence type="ECO:0000256" key="2">
    <source>
        <dbReference type="ARBA" id="ARBA00010596"/>
    </source>
</evidence>
<feature type="domain" description="WRKY19-like zinc finger" evidence="9">
    <location>
        <begin position="64"/>
        <end position="87"/>
    </location>
</feature>
<accession>A0AAV0VIJ2</accession>
<gene>
    <name evidence="10" type="ORF">PDE001_LOCUS12424</name>
</gene>
<feature type="domain" description="Yip1" evidence="8">
    <location>
        <begin position="477"/>
        <end position="623"/>
    </location>
</feature>
<dbReference type="GO" id="GO:0016020">
    <property type="term" value="C:membrane"/>
    <property type="evidence" value="ECO:0007669"/>
    <property type="project" value="UniProtKB-SubCell"/>
</dbReference>
<feature type="transmembrane region" description="Helical" evidence="7">
    <location>
        <begin position="546"/>
        <end position="566"/>
    </location>
</feature>
<evidence type="ECO:0000259" key="8">
    <source>
        <dbReference type="Pfam" id="PF04893"/>
    </source>
</evidence>
<evidence type="ECO:0000259" key="9">
    <source>
        <dbReference type="Pfam" id="PF24906"/>
    </source>
</evidence>
<feature type="transmembrane region" description="Helical" evidence="7">
    <location>
        <begin position="572"/>
        <end position="594"/>
    </location>
</feature>
<protein>
    <recommendedName>
        <fullName evidence="12">Protein YIPF</fullName>
    </recommendedName>
</protein>
<evidence type="ECO:0000256" key="7">
    <source>
        <dbReference type="SAM" id="Phobius"/>
    </source>
</evidence>
<dbReference type="PANTHER" id="PTHR31827">
    <property type="entry name" value="EMB|CAB89363.1"/>
    <property type="match status" value="1"/>
</dbReference>
<reference evidence="10" key="1">
    <citation type="submission" date="2022-12" db="EMBL/GenBank/DDBJ databases">
        <authorList>
            <person name="Webb A."/>
        </authorList>
    </citation>
    <scope>NUCLEOTIDE SEQUENCE</scope>
    <source>
        <strain evidence="10">Pd1</strain>
    </source>
</reference>
<keyword evidence="5 7" id="KW-0472">Membrane</keyword>
<feature type="compositionally biased region" description="Polar residues" evidence="6">
    <location>
        <begin position="195"/>
        <end position="204"/>
    </location>
</feature>
<evidence type="ECO:0000313" key="11">
    <source>
        <dbReference type="Proteomes" id="UP001162029"/>
    </source>
</evidence>
<keyword evidence="3 7" id="KW-0812">Transmembrane</keyword>
<feature type="region of interest" description="Disordered" evidence="6">
    <location>
        <begin position="195"/>
        <end position="225"/>
    </location>
</feature>
<dbReference type="Pfam" id="PF04893">
    <property type="entry name" value="Yip1"/>
    <property type="match status" value="1"/>
</dbReference>
<feature type="compositionally biased region" description="Polar residues" evidence="6">
    <location>
        <begin position="212"/>
        <end position="225"/>
    </location>
</feature>
<evidence type="ECO:0008006" key="12">
    <source>
        <dbReference type="Google" id="ProtNLM"/>
    </source>
</evidence>
<feature type="transmembrane region" description="Helical" evidence="7">
    <location>
        <begin position="606"/>
        <end position="623"/>
    </location>
</feature>
<feature type="region of interest" description="Disordered" evidence="6">
    <location>
        <begin position="260"/>
        <end position="284"/>
    </location>
</feature>
<dbReference type="EMBL" id="CANTFM010002697">
    <property type="protein sequence ID" value="CAI5747529.1"/>
    <property type="molecule type" value="Genomic_DNA"/>
</dbReference>